<reference evidence="2 3" key="1">
    <citation type="submission" date="2020-03" db="EMBL/GenBank/DDBJ databases">
        <title>Above-ground endophytic microbial communities from plants in different locations in the United States.</title>
        <authorList>
            <person name="Frank C."/>
        </authorList>
    </citation>
    <scope>NUCLEOTIDE SEQUENCE [LARGE SCALE GENOMIC DNA]</scope>
    <source>
        <strain evidence="2 3">WW7</strain>
    </source>
</reference>
<dbReference type="InterPro" id="IPR036390">
    <property type="entry name" value="WH_DNA-bd_sf"/>
</dbReference>
<protein>
    <submittedName>
        <fullName evidence="2">DNA-binding MarR family transcriptional regulator</fullName>
    </submittedName>
</protein>
<organism evidence="2 3">
    <name type="scientific">Curtobacterium salicis</name>
    <dbReference type="NCBI Taxonomy" id="1779862"/>
    <lineage>
        <taxon>Bacteria</taxon>
        <taxon>Bacillati</taxon>
        <taxon>Actinomycetota</taxon>
        <taxon>Actinomycetes</taxon>
        <taxon>Micrococcales</taxon>
        <taxon>Microbacteriaceae</taxon>
        <taxon>Curtobacterium</taxon>
    </lineage>
</organism>
<keyword evidence="3" id="KW-1185">Reference proteome</keyword>
<dbReference type="Pfam" id="PF12802">
    <property type="entry name" value="MarR_2"/>
    <property type="match status" value="1"/>
</dbReference>
<dbReference type="EMBL" id="JAAOYO010000002">
    <property type="protein sequence ID" value="NII40691.1"/>
    <property type="molecule type" value="Genomic_DNA"/>
</dbReference>
<dbReference type="InterPro" id="IPR000835">
    <property type="entry name" value="HTH_MarR-typ"/>
</dbReference>
<proteinExistence type="predicted"/>
<feature type="domain" description="HTH marR-type" evidence="1">
    <location>
        <begin position="1"/>
        <end position="137"/>
    </location>
</feature>
<gene>
    <name evidence="2" type="ORF">E9228_001327</name>
</gene>
<sequence>MTLRDFTLDDANALRRAIGDSTRAVRRSETTPEGQVETLGFLARDGAHSIAALARLRRVRHQSMRVTVTDLEAQGLVERTPDPADARGVLVSLTEAGRTTIDELRLRRSARVLAAAERALSAEERAVLAHAADAIVKLTAALETDGS</sequence>
<evidence type="ECO:0000259" key="1">
    <source>
        <dbReference type="PROSITE" id="PS50995"/>
    </source>
</evidence>
<dbReference type="GO" id="GO:0003677">
    <property type="term" value="F:DNA binding"/>
    <property type="evidence" value="ECO:0007669"/>
    <property type="project" value="UniProtKB-KW"/>
</dbReference>
<dbReference type="PANTHER" id="PTHR39515:SF2">
    <property type="entry name" value="HTH-TYPE TRANSCRIPTIONAL REGULATOR RV0880"/>
    <property type="match status" value="1"/>
</dbReference>
<keyword evidence="2" id="KW-0238">DNA-binding</keyword>
<name>A0ABX0T5F2_9MICO</name>
<dbReference type="InterPro" id="IPR036388">
    <property type="entry name" value="WH-like_DNA-bd_sf"/>
</dbReference>
<dbReference type="Gene3D" id="1.10.10.10">
    <property type="entry name" value="Winged helix-like DNA-binding domain superfamily/Winged helix DNA-binding domain"/>
    <property type="match status" value="1"/>
</dbReference>
<evidence type="ECO:0000313" key="3">
    <source>
        <dbReference type="Proteomes" id="UP001318300"/>
    </source>
</evidence>
<accession>A0ABX0T5F2</accession>
<comment type="caution">
    <text evidence="2">The sequence shown here is derived from an EMBL/GenBank/DDBJ whole genome shotgun (WGS) entry which is preliminary data.</text>
</comment>
<dbReference type="PANTHER" id="PTHR39515">
    <property type="entry name" value="CONSERVED PROTEIN"/>
    <property type="match status" value="1"/>
</dbReference>
<dbReference type="SUPFAM" id="SSF46785">
    <property type="entry name" value="Winged helix' DNA-binding domain"/>
    <property type="match status" value="1"/>
</dbReference>
<dbReference type="Proteomes" id="UP001318300">
    <property type="component" value="Unassembled WGS sequence"/>
</dbReference>
<dbReference type="InterPro" id="IPR052526">
    <property type="entry name" value="HTH-type_Bedaq_tolerance"/>
</dbReference>
<dbReference type="RefSeq" id="WP_166779782.1">
    <property type="nucleotide sequence ID" value="NZ_JAAOYO010000002.1"/>
</dbReference>
<dbReference type="SMART" id="SM00347">
    <property type="entry name" value="HTH_MARR"/>
    <property type="match status" value="1"/>
</dbReference>
<dbReference type="PROSITE" id="PS50995">
    <property type="entry name" value="HTH_MARR_2"/>
    <property type="match status" value="1"/>
</dbReference>
<evidence type="ECO:0000313" key="2">
    <source>
        <dbReference type="EMBL" id="NII40691.1"/>
    </source>
</evidence>